<organism evidence="1 2">
    <name type="scientific">Lutibacter flavus</name>
    <dbReference type="NCBI Taxonomy" id="691689"/>
    <lineage>
        <taxon>Bacteria</taxon>
        <taxon>Pseudomonadati</taxon>
        <taxon>Bacteroidota</taxon>
        <taxon>Flavobacteriia</taxon>
        <taxon>Flavobacteriales</taxon>
        <taxon>Flavobacteriaceae</taxon>
        <taxon>Lutibacter</taxon>
    </lineage>
</organism>
<dbReference type="PROSITE" id="PS51257">
    <property type="entry name" value="PROKAR_LIPOPROTEIN"/>
    <property type="match status" value="1"/>
</dbReference>
<sequence>MKTFKIFLLLICVISFSCKEEKPKTTVKDSKQTAKVQHYICANKCENSGGAVAGNCATCNTPYTHNQAFHNDDFLKNGPLNVPKNTQTTTNTAAPSPAQNALGVYHYTCSNGCTGGAGEASNCKSCGSALAHNTAYHN</sequence>
<keyword evidence="2" id="KW-1185">Reference proteome</keyword>
<dbReference type="RefSeq" id="WP_089377377.1">
    <property type="nucleotide sequence ID" value="NZ_FZNX01000001.1"/>
</dbReference>
<dbReference type="Proteomes" id="UP000198412">
    <property type="component" value="Unassembled WGS sequence"/>
</dbReference>
<gene>
    <name evidence="1" type="ORF">SAMN04488111_1093</name>
</gene>
<evidence type="ECO:0000313" key="2">
    <source>
        <dbReference type="Proteomes" id="UP000198412"/>
    </source>
</evidence>
<dbReference type="EMBL" id="FZNX01000001">
    <property type="protein sequence ID" value="SNR38326.1"/>
    <property type="molecule type" value="Genomic_DNA"/>
</dbReference>
<dbReference type="AlphaFoldDB" id="A0A238VVM4"/>
<evidence type="ECO:0000313" key="1">
    <source>
        <dbReference type="EMBL" id="SNR38326.1"/>
    </source>
</evidence>
<accession>A0A238VVM4</accession>
<proteinExistence type="predicted"/>
<name>A0A238VVM4_9FLAO</name>
<dbReference type="OrthoDB" id="1134981at2"/>
<reference evidence="2" key="1">
    <citation type="submission" date="2017-06" db="EMBL/GenBank/DDBJ databases">
        <authorList>
            <person name="Varghese N."/>
            <person name="Submissions S."/>
        </authorList>
    </citation>
    <scope>NUCLEOTIDE SEQUENCE [LARGE SCALE GENOMIC DNA]</scope>
    <source>
        <strain evidence="2">DSM 27993</strain>
    </source>
</reference>
<protein>
    <submittedName>
        <fullName evidence="1">Uncharacterized protein</fullName>
    </submittedName>
</protein>